<accession>A0A7I8V5C9</accession>
<dbReference type="Proteomes" id="UP000549394">
    <property type="component" value="Unassembled WGS sequence"/>
</dbReference>
<feature type="signal peptide" evidence="2">
    <location>
        <begin position="1"/>
        <end position="19"/>
    </location>
</feature>
<feature type="region of interest" description="Disordered" evidence="1">
    <location>
        <begin position="647"/>
        <end position="671"/>
    </location>
</feature>
<reference evidence="3 4" key="1">
    <citation type="submission" date="2020-08" db="EMBL/GenBank/DDBJ databases">
        <authorList>
            <person name="Hejnol A."/>
        </authorList>
    </citation>
    <scope>NUCLEOTIDE SEQUENCE [LARGE SCALE GENOMIC DNA]</scope>
</reference>
<feature type="compositionally biased region" description="Basic and acidic residues" evidence="1">
    <location>
        <begin position="237"/>
        <end position="251"/>
    </location>
</feature>
<feature type="compositionally biased region" description="Low complexity" evidence="1">
    <location>
        <begin position="294"/>
        <end position="325"/>
    </location>
</feature>
<feature type="compositionally biased region" description="Basic and acidic residues" evidence="1">
    <location>
        <begin position="51"/>
        <end position="65"/>
    </location>
</feature>
<sequence length="919" mass="103639">MFNYPFHFYLLLTLLETNSMEPTSRSSSKYHPDKIQIDVQEISPTGSSTGTERKSKTSSKRRDSNEYSLPGTDEIGSKAESERSSLVNSGSEDAKRLKSLEMYNERLSTIDEKQSISSYSKNRTQETREEAEILSKKISSDKQTRSSKISSRKNDVTPSDASKVKESEESPKNSQSDTEESESDIGQSVDEINEDEEDEDTVGDEDDEEEEEDENEENKEGEEEQESLKEGSQNLIESEKDNLESERERVIEINSVLNGSDETKKSKSSTRRTTSSYKRNSSKPSDDIHKEQTKSSSKITNSKKLSLPSSSKIQESQTTQKTSKSLSRRETNRMQSLRKSTLKSQESLSGLNEERKSSKNEFTDNSLKDKLVSSFVEIISHLSAQIKKSDSVDCETQDNKKAFPEEEEVGEEKQASEREEGEETTGTELLTSVKKIRCTLSSERQTKENDESSPLKSIEKKSSKRKSSLRGGLYSEKISKSSHCKQSEVETNRQRNSDSNGDENSYDNESSSSIVPMYLNEEVLHAINNCVNKCLKRKLRKVLPNCGPMCASQPENFLRTCCPPTLPNIAICDLNAFQNLQKTVAPTVPGQNVINPQTTQCKPFSTDKNFIDKACSVISLPTNIGEEMETSKEDDLLLSGGAKALSMKKEDENVNPEYEEEDLSSYVSSSSSSSRTRTLVDVGRQVEIGTQTTLKSNPRIKLSSQQILNCLDECINWSTEDECESTMDRPYNDNHTVSQILQSAAFVPVPECVQIGIPNADEANNYLGIGQIKNNSVSTTNFQIARNKSICKGFRNASCMNCQKQWGYDIYPIHHSHCIHQFRQQNSQQQFMNEQRGLRGKLSISTNDLQNLGYVISNRQDLNHFSNKLDENEEKIEFHSKISADVRNRYQIRRDTKFPGRFSKELTDTSIHSNKPPNC</sequence>
<keyword evidence="2" id="KW-0732">Signal</keyword>
<feature type="region of interest" description="Disordered" evidence="1">
    <location>
        <begin position="440"/>
        <end position="511"/>
    </location>
</feature>
<feature type="compositionally biased region" description="Basic and acidic residues" evidence="1">
    <location>
        <begin position="284"/>
        <end position="293"/>
    </location>
</feature>
<name>A0A7I8V5C9_9ANNE</name>
<dbReference type="AlphaFoldDB" id="A0A7I8V5C9"/>
<evidence type="ECO:0000313" key="4">
    <source>
        <dbReference type="Proteomes" id="UP000549394"/>
    </source>
</evidence>
<feature type="compositionally biased region" description="Basic and acidic residues" evidence="1">
    <location>
        <begin position="387"/>
        <end position="404"/>
    </location>
</feature>
<comment type="caution">
    <text evidence="3">The sequence shown here is derived from an EMBL/GenBank/DDBJ whole genome shotgun (WGS) entry which is preliminary data.</text>
</comment>
<feature type="compositionally biased region" description="Basic and acidic residues" evidence="1">
    <location>
        <begin position="485"/>
        <end position="496"/>
    </location>
</feature>
<protein>
    <submittedName>
        <fullName evidence="3">Uncharacterized protein</fullName>
    </submittedName>
</protein>
<proteinExistence type="predicted"/>
<evidence type="ECO:0000313" key="3">
    <source>
        <dbReference type="EMBL" id="CAD5110830.1"/>
    </source>
</evidence>
<feature type="compositionally biased region" description="Basic and acidic residues" evidence="1">
    <location>
        <begin position="352"/>
        <end position="366"/>
    </location>
</feature>
<organism evidence="3 4">
    <name type="scientific">Dimorphilus gyrociliatus</name>
    <dbReference type="NCBI Taxonomy" id="2664684"/>
    <lineage>
        <taxon>Eukaryota</taxon>
        <taxon>Metazoa</taxon>
        <taxon>Spiralia</taxon>
        <taxon>Lophotrochozoa</taxon>
        <taxon>Annelida</taxon>
        <taxon>Polychaeta</taxon>
        <taxon>Polychaeta incertae sedis</taxon>
        <taxon>Dinophilidae</taxon>
        <taxon>Dimorphilus</taxon>
    </lineage>
</organism>
<dbReference type="EMBL" id="CAJFCJ010000001">
    <property type="protein sequence ID" value="CAD5110830.1"/>
    <property type="molecule type" value="Genomic_DNA"/>
</dbReference>
<feature type="chain" id="PRO_5029795092" evidence="2">
    <location>
        <begin position="20"/>
        <end position="919"/>
    </location>
</feature>
<evidence type="ECO:0000256" key="2">
    <source>
        <dbReference type="SAM" id="SignalP"/>
    </source>
</evidence>
<evidence type="ECO:0000256" key="1">
    <source>
        <dbReference type="SAM" id="MobiDB-lite"/>
    </source>
</evidence>
<feature type="compositionally biased region" description="Acidic residues" evidence="1">
    <location>
        <begin position="653"/>
        <end position="663"/>
    </location>
</feature>
<feature type="compositionally biased region" description="Low complexity" evidence="1">
    <location>
        <begin position="271"/>
        <end position="283"/>
    </location>
</feature>
<gene>
    <name evidence="3" type="ORF">DGYR_LOCUS190</name>
</gene>
<feature type="region of interest" description="Disordered" evidence="1">
    <location>
        <begin position="21"/>
        <end position="98"/>
    </location>
</feature>
<feature type="region of interest" description="Disordered" evidence="1">
    <location>
        <begin position="115"/>
        <end position="366"/>
    </location>
</feature>
<keyword evidence="4" id="KW-1185">Reference proteome</keyword>
<feature type="compositionally biased region" description="Basic and acidic residues" evidence="1">
    <location>
        <begin position="162"/>
        <end position="171"/>
    </location>
</feature>
<feature type="compositionally biased region" description="Acidic residues" evidence="1">
    <location>
        <begin position="191"/>
        <end position="225"/>
    </location>
</feature>
<feature type="compositionally biased region" description="Polar residues" evidence="1">
    <location>
        <begin position="333"/>
        <end position="350"/>
    </location>
</feature>
<feature type="region of interest" description="Disordered" evidence="1">
    <location>
        <begin position="386"/>
        <end position="428"/>
    </location>
</feature>
<feature type="compositionally biased region" description="Basic and acidic residues" evidence="1">
    <location>
        <begin position="123"/>
        <end position="144"/>
    </location>
</feature>